<sequence>MENERSKKLLEKYLAGQCTAKEKAIVETWYLRETDQLPADIEEPDYEKLEKEIWSNIHKLHPEKASSGTKKFWYAAAAILVLCGSLYTGAYLSGAFLPDSQYEAVKNDIQPGKNKAILTLSNGHKISLDDALNGEIAKQSGCRISKTAAGQLIYTLESESPATTTGLNSIETPRGGQYQVNLPDGTKVWLNAASSLTYPAAFTGQQRQVQLKGEAYFEVAKNKQMPFIVSSEKQKIEVLGTHFNVNAYADGEPVRTTLAEGSVRISLTQNPAEQGLLKPGQQSVAGAHLKIVPVEVEEFLAWKEGLFMFNNENLGSIMKKVERWYDVQINFQEPVLAERRFSGSVSRFSQVSQLLKTLELTGSVHFKIEGRKIIVTK</sequence>
<dbReference type="EMBL" id="QKLU01000004">
    <property type="protein sequence ID" value="PYF74299.1"/>
    <property type="molecule type" value="Genomic_DNA"/>
</dbReference>
<dbReference type="RefSeq" id="WP_110831481.1">
    <property type="nucleotide sequence ID" value="NZ_QKLU01000004.1"/>
</dbReference>
<dbReference type="AlphaFoldDB" id="A0A318URV4"/>
<evidence type="ECO:0000313" key="5">
    <source>
        <dbReference type="Proteomes" id="UP000248198"/>
    </source>
</evidence>
<dbReference type="PANTHER" id="PTHR30273:SF2">
    <property type="entry name" value="PROTEIN FECR"/>
    <property type="match status" value="1"/>
</dbReference>
<comment type="caution">
    <text evidence="4">The sequence shown here is derived from an EMBL/GenBank/DDBJ whole genome shotgun (WGS) entry which is preliminary data.</text>
</comment>
<organism evidence="4 5">
    <name type="scientific">Pedobacter nutrimenti</name>
    <dbReference type="NCBI Taxonomy" id="1241337"/>
    <lineage>
        <taxon>Bacteria</taxon>
        <taxon>Pseudomonadati</taxon>
        <taxon>Bacteroidota</taxon>
        <taxon>Sphingobacteriia</taxon>
        <taxon>Sphingobacteriales</taxon>
        <taxon>Sphingobacteriaceae</taxon>
        <taxon>Pedobacter</taxon>
    </lineage>
</organism>
<dbReference type="OrthoDB" id="1099963at2"/>
<keyword evidence="1" id="KW-0812">Transmembrane</keyword>
<dbReference type="PIRSF" id="PIRSF018266">
    <property type="entry name" value="FecR"/>
    <property type="match status" value="1"/>
</dbReference>
<dbReference type="InterPro" id="IPR032508">
    <property type="entry name" value="FecR_C"/>
</dbReference>
<dbReference type="FunFam" id="2.60.120.1440:FF:000001">
    <property type="entry name" value="Putative anti-sigma factor"/>
    <property type="match status" value="1"/>
</dbReference>
<evidence type="ECO:0000256" key="1">
    <source>
        <dbReference type="SAM" id="Phobius"/>
    </source>
</evidence>
<dbReference type="InterPro" id="IPR012373">
    <property type="entry name" value="Ferrdict_sens_TM"/>
</dbReference>
<evidence type="ECO:0000313" key="4">
    <source>
        <dbReference type="EMBL" id="PYF74299.1"/>
    </source>
</evidence>
<feature type="domain" description="Protein FecR C-terminal" evidence="3">
    <location>
        <begin position="307"/>
        <end position="375"/>
    </location>
</feature>
<evidence type="ECO:0000259" key="3">
    <source>
        <dbReference type="Pfam" id="PF16344"/>
    </source>
</evidence>
<gene>
    <name evidence="4" type="ORF">B0O44_104470</name>
</gene>
<dbReference type="Proteomes" id="UP000248198">
    <property type="component" value="Unassembled WGS sequence"/>
</dbReference>
<evidence type="ECO:0000259" key="2">
    <source>
        <dbReference type="Pfam" id="PF04773"/>
    </source>
</evidence>
<keyword evidence="5" id="KW-1185">Reference proteome</keyword>
<reference evidence="4 5" key="1">
    <citation type="submission" date="2018-06" db="EMBL/GenBank/DDBJ databases">
        <title>Genomic Encyclopedia of Archaeal and Bacterial Type Strains, Phase II (KMG-II): from individual species to whole genera.</title>
        <authorList>
            <person name="Goeker M."/>
        </authorList>
    </citation>
    <scope>NUCLEOTIDE SEQUENCE [LARGE SCALE GENOMIC DNA]</scope>
    <source>
        <strain evidence="4 5">DSM 27372</strain>
    </source>
</reference>
<keyword evidence="1" id="KW-0472">Membrane</keyword>
<dbReference type="PANTHER" id="PTHR30273">
    <property type="entry name" value="PERIPLASMIC SIGNAL SENSOR AND SIGMA FACTOR ACTIVATOR FECR-RELATED"/>
    <property type="match status" value="1"/>
</dbReference>
<dbReference type="Gene3D" id="2.60.120.1440">
    <property type="match status" value="1"/>
</dbReference>
<dbReference type="GO" id="GO:0016989">
    <property type="term" value="F:sigma factor antagonist activity"/>
    <property type="evidence" value="ECO:0007669"/>
    <property type="project" value="TreeGrafter"/>
</dbReference>
<proteinExistence type="predicted"/>
<protein>
    <submittedName>
        <fullName evidence="4">FecR family protein</fullName>
    </submittedName>
</protein>
<keyword evidence="1" id="KW-1133">Transmembrane helix</keyword>
<name>A0A318URV4_9SPHI</name>
<dbReference type="Pfam" id="PF16344">
    <property type="entry name" value="FecR_C"/>
    <property type="match status" value="1"/>
</dbReference>
<dbReference type="InterPro" id="IPR006860">
    <property type="entry name" value="FecR"/>
</dbReference>
<dbReference type="Gene3D" id="3.55.50.30">
    <property type="match status" value="1"/>
</dbReference>
<dbReference type="Pfam" id="PF04773">
    <property type="entry name" value="FecR"/>
    <property type="match status" value="1"/>
</dbReference>
<accession>A0A318URV4</accession>
<feature type="transmembrane region" description="Helical" evidence="1">
    <location>
        <begin position="72"/>
        <end position="92"/>
    </location>
</feature>
<feature type="domain" description="FecR protein" evidence="2">
    <location>
        <begin position="170"/>
        <end position="264"/>
    </location>
</feature>